<evidence type="ECO:0000256" key="1">
    <source>
        <dbReference type="ARBA" id="ARBA00038357"/>
    </source>
</evidence>
<dbReference type="SMART" id="SM01117">
    <property type="entry name" value="Cyt-b5"/>
    <property type="match status" value="1"/>
</dbReference>
<evidence type="ECO:0000259" key="3">
    <source>
        <dbReference type="SMART" id="SM01117"/>
    </source>
</evidence>
<proteinExistence type="inferred from homology"/>
<accession>A0A8D7ZU16</accession>
<keyword evidence="2" id="KW-1133">Transmembrane helix</keyword>
<reference evidence="4" key="1">
    <citation type="submission" date="2021-05" db="EMBL/GenBank/DDBJ databases">
        <authorList>
            <person name="Alioto T."/>
            <person name="Alioto T."/>
            <person name="Gomez Garrido J."/>
        </authorList>
    </citation>
    <scope>NUCLEOTIDE SEQUENCE</scope>
</reference>
<dbReference type="AlphaFoldDB" id="A0A8D7ZU16"/>
<dbReference type="GO" id="GO:0016020">
    <property type="term" value="C:membrane"/>
    <property type="evidence" value="ECO:0007669"/>
    <property type="project" value="TreeGrafter"/>
</dbReference>
<keyword evidence="2" id="KW-0472">Membrane</keyword>
<feature type="transmembrane region" description="Helical" evidence="2">
    <location>
        <begin position="6"/>
        <end position="26"/>
    </location>
</feature>
<organism evidence="4">
    <name type="scientific">Culex pipiens</name>
    <name type="common">House mosquito</name>
    <dbReference type="NCBI Taxonomy" id="7175"/>
    <lineage>
        <taxon>Eukaryota</taxon>
        <taxon>Metazoa</taxon>
        <taxon>Ecdysozoa</taxon>
        <taxon>Arthropoda</taxon>
        <taxon>Hexapoda</taxon>
        <taxon>Insecta</taxon>
        <taxon>Pterygota</taxon>
        <taxon>Neoptera</taxon>
        <taxon>Endopterygota</taxon>
        <taxon>Diptera</taxon>
        <taxon>Nematocera</taxon>
        <taxon>Culicoidea</taxon>
        <taxon>Culicidae</taxon>
        <taxon>Culicinae</taxon>
        <taxon>Culicini</taxon>
        <taxon>Culex</taxon>
        <taxon>Culex</taxon>
    </lineage>
</organism>
<protein>
    <submittedName>
        <fullName evidence="4">Neuferricin homolog</fullName>
    </submittedName>
</protein>
<feature type="domain" description="Cytochrome b5 heme-binding" evidence="3">
    <location>
        <begin position="48"/>
        <end position="145"/>
    </location>
</feature>
<dbReference type="InterPro" id="IPR050577">
    <property type="entry name" value="MAPR/NEUFC/NENF-like"/>
</dbReference>
<dbReference type="PANTHER" id="PTHR10281">
    <property type="entry name" value="MEMBRANE-ASSOCIATED PROGESTERONE RECEPTOR COMPONENT-RELATED"/>
    <property type="match status" value="1"/>
</dbReference>
<comment type="similarity">
    <text evidence="1">Belongs to the cytochrome b5 family. MAPR subfamily.</text>
</comment>
<dbReference type="SUPFAM" id="SSF55856">
    <property type="entry name" value="Cytochrome b5-like heme/steroid binding domain"/>
    <property type="match status" value="1"/>
</dbReference>
<dbReference type="Pfam" id="PF00173">
    <property type="entry name" value="Cyt-b5"/>
    <property type="match status" value="1"/>
</dbReference>
<name>A0A8D7ZU16_CULPI</name>
<sequence>MVLSYVAPYLRHIVVIGMAVVLFAVLSREPGSEPGREASEVSTAEGVLTERELAQYDGTEGSKGLYLVILGHVYDVQSGAKHYGPGESYNMFVGHDASRSFVSGDFEQYTPEMSDVSPLTDAEIRGIVKWKSFYDETYPYVGKLAGRYFDARGEPTEYSRVVEQRVARAEAEEEAAAAGGEELPTCNVEWKQESGTRVWCTSRSGNGVERGWVGRPRRYAETSEKRPLCVCVREGGDTEQLVPFDGCDPASDSCFVKEEEK</sequence>
<evidence type="ECO:0000313" key="4">
    <source>
        <dbReference type="EMBL" id="CAG6444473.1"/>
    </source>
</evidence>
<dbReference type="InterPro" id="IPR001199">
    <property type="entry name" value="Cyt_B5-like_heme/steroid-bd"/>
</dbReference>
<dbReference type="InterPro" id="IPR036400">
    <property type="entry name" value="Cyt_B5-like_heme/steroid_sf"/>
</dbReference>
<dbReference type="PANTHER" id="PTHR10281:SF4">
    <property type="entry name" value="NEUFERRICIN"/>
    <property type="match status" value="1"/>
</dbReference>
<keyword evidence="2" id="KW-0812">Transmembrane</keyword>
<dbReference type="GO" id="GO:0012505">
    <property type="term" value="C:endomembrane system"/>
    <property type="evidence" value="ECO:0007669"/>
    <property type="project" value="TreeGrafter"/>
</dbReference>
<dbReference type="Gene3D" id="3.10.120.10">
    <property type="entry name" value="Cytochrome b5-like heme/steroid binding domain"/>
    <property type="match status" value="1"/>
</dbReference>
<dbReference type="EMBL" id="HBUE01002969">
    <property type="protein sequence ID" value="CAG6444473.1"/>
    <property type="molecule type" value="Transcribed_RNA"/>
</dbReference>
<evidence type="ECO:0000256" key="2">
    <source>
        <dbReference type="SAM" id="Phobius"/>
    </source>
</evidence>